<evidence type="ECO:0000313" key="2">
    <source>
        <dbReference type="EMBL" id="AGA89229.1"/>
    </source>
</evidence>
<sequence length="226" mass="25937">MKINEANSFTDFHAIIERFQGKSVVFRGQKNTEWGLRPKVGRTDFHVTSGGRSQAEKTMFNLFKERAIPSLDNIPHNDWDWLAIAQHHGLPTRLLDWTYNPLVALYFSVETEHEGDSAVFLLKHKCMYVADHGDVPSANPLEFDRVALFVPNHINKRVIAQSGLFTIHPEPAKDYSDNKIEKIIIKQAVRKSIKRMLNQYGINRATLFPGLDGLSDHIQWLKTRAF</sequence>
<dbReference type="InterPro" id="IPR014966">
    <property type="entry name" value="FRG-dom"/>
</dbReference>
<keyword evidence="3" id="KW-1185">Reference proteome</keyword>
<dbReference type="eggNOG" id="ENOG502Z9DH">
    <property type="taxonomic scope" value="Bacteria"/>
</dbReference>
<dbReference type="OrthoDB" id="9816036at2"/>
<reference evidence="2 3" key="1">
    <citation type="submission" date="2011-09" db="EMBL/GenBank/DDBJ databases">
        <title>Complete sequence of chromosome of Thioflavicoccus mobilis 8321.</title>
        <authorList>
            <consortium name="US DOE Joint Genome Institute"/>
            <person name="Lucas S."/>
            <person name="Han J."/>
            <person name="Lapidus A."/>
            <person name="Cheng J.-F."/>
            <person name="Goodwin L."/>
            <person name="Pitluck S."/>
            <person name="Peters L."/>
            <person name="Ovchinnikova G."/>
            <person name="Lu M."/>
            <person name="Detter J.C."/>
            <person name="Han C."/>
            <person name="Tapia R."/>
            <person name="Land M."/>
            <person name="Hauser L."/>
            <person name="Kyrpides N."/>
            <person name="Ivanova N."/>
            <person name="Pagani I."/>
            <person name="Vogl K."/>
            <person name="Liu Z."/>
            <person name="Imhoff J."/>
            <person name="Thiel V."/>
            <person name="Frigaard N.-U."/>
            <person name="Bryant D."/>
            <person name="Woyke T."/>
        </authorList>
    </citation>
    <scope>NUCLEOTIDE SEQUENCE [LARGE SCALE GENOMIC DNA]</scope>
    <source>
        <strain evidence="2 3">8321</strain>
    </source>
</reference>
<evidence type="ECO:0000313" key="3">
    <source>
        <dbReference type="Proteomes" id="UP000010816"/>
    </source>
</evidence>
<proteinExistence type="predicted"/>
<accession>L0GVA3</accession>
<name>L0GVA3_9GAMM</name>
<organism evidence="2 3">
    <name type="scientific">Thioflavicoccus mobilis 8321</name>
    <dbReference type="NCBI Taxonomy" id="765912"/>
    <lineage>
        <taxon>Bacteria</taxon>
        <taxon>Pseudomonadati</taxon>
        <taxon>Pseudomonadota</taxon>
        <taxon>Gammaproteobacteria</taxon>
        <taxon>Chromatiales</taxon>
        <taxon>Chromatiaceae</taxon>
        <taxon>Thioflavicoccus</taxon>
    </lineage>
</organism>
<dbReference type="EMBL" id="CP003051">
    <property type="protein sequence ID" value="AGA89229.1"/>
    <property type="molecule type" value="Genomic_DNA"/>
</dbReference>
<dbReference type="HOGENOM" id="CLU_050026_1_1_6"/>
<dbReference type="STRING" id="765912.Thimo_0360"/>
<dbReference type="KEGG" id="tmb:Thimo_0360"/>
<dbReference type="AlphaFoldDB" id="L0GVA3"/>
<evidence type="ECO:0000259" key="1">
    <source>
        <dbReference type="SMART" id="SM00901"/>
    </source>
</evidence>
<dbReference type="SMART" id="SM00901">
    <property type="entry name" value="FRG"/>
    <property type="match status" value="1"/>
</dbReference>
<feature type="domain" description="FRG" evidence="1">
    <location>
        <begin position="20"/>
        <end position="120"/>
    </location>
</feature>
<dbReference type="RefSeq" id="WP_015279379.1">
    <property type="nucleotide sequence ID" value="NC_019940.1"/>
</dbReference>
<dbReference type="Pfam" id="PF08867">
    <property type="entry name" value="FRG"/>
    <property type="match status" value="1"/>
</dbReference>
<dbReference type="Proteomes" id="UP000010816">
    <property type="component" value="Chromosome"/>
</dbReference>
<protein>
    <submittedName>
        <fullName evidence="2">FRG domain protein</fullName>
    </submittedName>
</protein>
<gene>
    <name evidence="2" type="ORF">Thimo_0360</name>
</gene>